<feature type="compositionally biased region" description="Basic and acidic residues" evidence="1">
    <location>
        <begin position="550"/>
        <end position="559"/>
    </location>
</feature>
<reference evidence="3" key="2">
    <citation type="journal article" date="2024" name="Plant">
        <title>Genomic evolution and insights into agronomic trait innovations of Sesamum species.</title>
        <authorList>
            <person name="Miao H."/>
            <person name="Wang L."/>
            <person name="Qu L."/>
            <person name="Liu H."/>
            <person name="Sun Y."/>
            <person name="Le M."/>
            <person name="Wang Q."/>
            <person name="Wei S."/>
            <person name="Zheng Y."/>
            <person name="Lin W."/>
            <person name="Duan Y."/>
            <person name="Cao H."/>
            <person name="Xiong S."/>
            <person name="Wang X."/>
            <person name="Wei L."/>
            <person name="Li C."/>
            <person name="Ma Q."/>
            <person name="Ju M."/>
            <person name="Zhao R."/>
            <person name="Li G."/>
            <person name="Mu C."/>
            <person name="Tian Q."/>
            <person name="Mei H."/>
            <person name="Zhang T."/>
            <person name="Gao T."/>
            <person name="Zhang H."/>
        </authorList>
    </citation>
    <scope>NUCLEOTIDE SEQUENCE</scope>
    <source>
        <strain evidence="3">3651</strain>
    </source>
</reference>
<feature type="region of interest" description="Disordered" evidence="1">
    <location>
        <begin position="897"/>
        <end position="1008"/>
    </location>
</feature>
<dbReference type="Gene3D" id="1.10.1410.10">
    <property type="match status" value="1"/>
</dbReference>
<dbReference type="PANTHER" id="PTHR45979:SF30">
    <property type="entry name" value="NUCLEOTIDYLTRANSFERASE"/>
    <property type="match status" value="1"/>
</dbReference>
<protein>
    <recommendedName>
        <fullName evidence="2">PAP/OAS1 substrate-binding-related domain-containing protein</fullName>
    </recommendedName>
</protein>
<sequence>MVDISFNQVGGLCTLCFLDEVDNLINQNHLFKRSIILIKAWCYYESRILGAHHGLISTYALETLVLYIFHVFNNSFHGPLEVTSFLCLSYIVFLEFFGNFDWDNFCVSLWGPVPISSLPDVTAEPPRKDSGELLLSKLFLDACSSVYAVFPGGQENNGQPFVSKHFNIIDPLRVNNNLGRSVSKGNFFRIRSAFAFGAKRLARLLECPKDNLNFEVNQFFMNTWERHGSGNRPDAPRLESWRLRLLTPDIPHEFGNSDNSTSGRKVKENSSAHGMQSEASSTHSLKSQFNLNCLRVTDQIGGHTISDLVVLNDKVQRDLKEDPPVNDTQGHLLFARTHSSPELTDTCSGFSSKVRRNRQAETADVHATYSRLDFSNRMKHLGPESLVSHTKPPSVGDTSSVRHVPSQTSPDAADTNSISNSDHRDLGLDALTEEFSTSSGAQLMHFPEGLVSPQLTHYFPGIELNPSEDSVERSNENFGPSDMNTGETDHDFWQEQDVSSSSGYDPESGKFDRLQSDHTPPVSSSGSKYVPPQSRVSGATRVQQKHPREKRGAVRENIDHSPIQDIRSSEVYAEERSTSSRFSSATHGNSLRSRTSSESSSDGSSVKAPKTTKEKRGKKIVSMDLAASHGKGKILSEHVSDDTDDDEQEWSSSLNVATEMVERHPGSDPVAPLQVPRHHMPSFEVAQTSGSDPVIPLAPMLLGPGARQRTNDNSGLVAFYPTGPPIPFLTMLPVYNIPPETGASDASSGYSVGDETLDNSETGMSFSPKEFDQSVDLNPLSSLGGTTSIVTFEEQKSDILNSDFASHWQNLQFGRFCQNPRYQGPLLHPSPVMVPPVYLQGRFPYDNPGRPLSTNTNLFSQLMTSYGHSLVPVAPVPSVSSRYPNMYTHYMDDVPRYRSGTGTYLPNPKVSVRERHSSGSRRGNYNHDRNDSFSDREGNWNANSKSRAAARSHSRSQTDKLNSRTDRFSHSESRSDRSWNSYRHDPLPSFRSQNGQLHSNSSQNGPQNVAFSMYPLAATNHNGVSNGPSVPPVMMLYPFDHNATYGTRNEQLEFGSLGPVGFSGINEQSQLNDGIQARAFEEHRFHGSSGHRSSPDRPSSPHHQR</sequence>
<feature type="domain" description="PAP/OAS1 substrate-binding-related" evidence="2">
    <location>
        <begin position="25"/>
        <end position="224"/>
    </location>
</feature>
<feature type="region of interest" description="Disordered" evidence="1">
    <location>
        <begin position="252"/>
        <end position="283"/>
    </location>
</feature>
<feature type="compositionally biased region" description="Polar residues" evidence="1">
    <location>
        <begin position="342"/>
        <end position="351"/>
    </location>
</feature>
<feature type="compositionally biased region" description="Polar residues" evidence="1">
    <location>
        <begin position="271"/>
        <end position="283"/>
    </location>
</feature>
<feature type="compositionally biased region" description="Basic and acidic residues" evidence="1">
    <location>
        <begin position="956"/>
        <end position="986"/>
    </location>
</feature>
<dbReference type="AlphaFoldDB" id="A0AAE1XVW9"/>
<comment type="caution">
    <text evidence="3">The sequence shown here is derived from an EMBL/GenBank/DDBJ whole genome shotgun (WGS) entry which is preliminary data.</text>
</comment>
<feature type="compositionally biased region" description="Polar residues" evidence="1">
    <location>
        <begin position="476"/>
        <end position="486"/>
    </location>
</feature>
<feature type="region of interest" description="Disordered" evidence="1">
    <location>
        <begin position="742"/>
        <end position="762"/>
    </location>
</feature>
<feature type="region of interest" description="Disordered" evidence="1">
    <location>
        <begin position="342"/>
        <end position="364"/>
    </location>
</feature>
<organism evidence="3 4">
    <name type="scientific">Sesamum alatum</name>
    <dbReference type="NCBI Taxonomy" id="300844"/>
    <lineage>
        <taxon>Eukaryota</taxon>
        <taxon>Viridiplantae</taxon>
        <taxon>Streptophyta</taxon>
        <taxon>Embryophyta</taxon>
        <taxon>Tracheophyta</taxon>
        <taxon>Spermatophyta</taxon>
        <taxon>Magnoliopsida</taxon>
        <taxon>eudicotyledons</taxon>
        <taxon>Gunneridae</taxon>
        <taxon>Pentapetalae</taxon>
        <taxon>asterids</taxon>
        <taxon>lamiids</taxon>
        <taxon>Lamiales</taxon>
        <taxon>Pedaliaceae</taxon>
        <taxon>Sesamum</taxon>
    </lineage>
</organism>
<gene>
    <name evidence="3" type="ORF">Salat_2265500</name>
</gene>
<dbReference type="Pfam" id="PF26180">
    <property type="entry name" value="PAP-OAS1"/>
    <property type="match status" value="1"/>
</dbReference>
<feature type="compositionally biased region" description="Basic and acidic residues" evidence="1">
    <location>
        <begin position="507"/>
        <end position="516"/>
    </location>
</feature>
<feature type="region of interest" description="Disordered" evidence="1">
    <location>
        <begin position="461"/>
        <end position="648"/>
    </location>
</feature>
<name>A0AAE1XVW9_9LAMI</name>
<evidence type="ECO:0000259" key="2">
    <source>
        <dbReference type="Pfam" id="PF26180"/>
    </source>
</evidence>
<dbReference type="EMBL" id="JACGWO010000009">
    <property type="protein sequence ID" value="KAK4418527.1"/>
    <property type="molecule type" value="Genomic_DNA"/>
</dbReference>
<accession>A0AAE1XVW9</accession>
<feature type="compositionally biased region" description="Basic and acidic residues" evidence="1">
    <location>
        <begin position="925"/>
        <end position="938"/>
    </location>
</feature>
<keyword evidence="4" id="KW-1185">Reference proteome</keyword>
<feature type="compositionally biased region" description="Polar residues" evidence="1">
    <location>
        <begin position="517"/>
        <end position="527"/>
    </location>
</feature>
<feature type="compositionally biased region" description="Polar residues" evidence="1">
    <location>
        <begin position="579"/>
        <end position="589"/>
    </location>
</feature>
<feature type="compositionally biased region" description="Polar residues" evidence="1">
    <location>
        <begin position="396"/>
        <end position="420"/>
    </location>
</feature>
<feature type="region of interest" description="Disordered" evidence="1">
    <location>
        <begin position="1081"/>
        <end position="1105"/>
    </location>
</feature>
<proteinExistence type="predicted"/>
<dbReference type="Proteomes" id="UP001293254">
    <property type="component" value="Unassembled WGS sequence"/>
</dbReference>
<dbReference type="PANTHER" id="PTHR45979">
    <property type="entry name" value="PAP/OAS1 SUBSTRATE-BINDING DOMAIN SUPERFAMILY"/>
    <property type="match status" value="1"/>
</dbReference>
<dbReference type="InterPro" id="IPR058920">
    <property type="entry name" value="PAP-OAS1-bd-rel"/>
</dbReference>
<reference evidence="3" key="1">
    <citation type="submission" date="2020-06" db="EMBL/GenBank/DDBJ databases">
        <authorList>
            <person name="Li T."/>
            <person name="Hu X."/>
            <person name="Zhang T."/>
            <person name="Song X."/>
            <person name="Zhang H."/>
            <person name="Dai N."/>
            <person name="Sheng W."/>
            <person name="Hou X."/>
            <person name="Wei L."/>
        </authorList>
    </citation>
    <scope>NUCLEOTIDE SEQUENCE</scope>
    <source>
        <strain evidence="3">3651</strain>
        <tissue evidence="3">Leaf</tissue>
    </source>
</reference>
<feature type="region of interest" description="Disordered" evidence="1">
    <location>
        <begin position="383"/>
        <end position="424"/>
    </location>
</feature>
<feature type="compositionally biased region" description="Low complexity" evidence="1">
    <location>
        <begin position="590"/>
        <end position="605"/>
    </location>
</feature>
<dbReference type="InterPro" id="IPR058921">
    <property type="entry name" value="PAP/OAS1-rel"/>
</dbReference>
<dbReference type="SUPFAM" id="SSF81631">
    <property type="entry name" value="PAP/OAS1 substrate-binding domain"/>
    <property type="match status" value="1"/>
</dbReference>
<evidence type="ECO:0000313" key="4">
    <source>
        <dbReference type="Proteomes" id="UP001293254"/>
    </source>
</evidence>
<evidence type="ECO:0000313" key="3">
    <source>
        <dbReference type="EMBL" id="KAK4418527.1"/>
    </source>
</evidence>
<feature type="compositionally biased region" description="Polar residues" evidence="1">
    <location>
        <begin position="990"/>
        <end position="1008"/>
    </location>
</feature>
<evidence type="ECO:0000256" key="1">
    <source>
        <dbReference type="SAM" id="MobiDB-lite"/>
    </source>
</evidence>